<feature type="compositionally biased region" description="Polar residues" evidence="1">
    <location>
        <begin position="275"/>
        <end position="285"/>
    </location>
</feature>
<sequence>MTAKANVWQVGKVMYDLFSLSGQEKYESLQAKSGHEYHEVNRHDTLPNWVTTPFVEDLYRQKSPYSTKLSETISRLIRDYFRLLEPANNDPEEPRLNIHPEQTRDTLVGLEDSEDDIAIASDRELEDQIKAYDWRNHEVQQGRIRRHDSRILFENIQPDRPPSPNKSYSSSIDTNSDKDEDFDNISKRDMKRRRLNSIANWNRIASRQLRERKKQERQAVEWQLQAAEQQRQEAELPSNTSHTQVDRGDHESRTPARGMTPTRHIEEMGQAWMPPTTSITTQAPANGQPRPRPGLDHPTPDIAPSRPDWARFGLSPSSGVFEQDALLEVYGADTVQAVPPTGATDPNYVSPRTLTALHKRAGFPPESNRPRPVATPGVVRPSYKRDKSQHEAGTSVFRRANVPQEQQDDPIPSLKTNHPSGNAVAQTSRADARGVGVLTVSSALDRAPSVTRVRTPSDDPKTSRVLRSL</sequence>
<feature type="region of interest" description="Disordered" evidence="1">
    <location>
        <begin position="149"/>
        <end position="188"/>
    </location>
</feature>
<proteinExistence type="predicted"/>
<keyword evidence="3" id="KW-1185">Reference proteome</keyword>
<dbReference type="CDD" id="cd14686">
    <property type="entry name" value="bZIP"/>
    <property type="match status" value="1"/>
</dbReference>
<dbReference type="EMBL" id="JAVRRG010000069">
    <property type="protein sequence ID" value="KAK5091817.1"/>
    <property type="molecule type" value="Genomic_DNA"/>
</dbReference>
<feature type="region of interest" description="Disordered" evidence="1">
    <location>
        <begin position="360"/>
        <end position="430"/>
    </location>
</feature>
<accession>A0ABR0K8B4</accession>
<dbReference type="Proteomes" id="UP001345013">
    <property type="component" value="Unassembled WGS sequence"/>
</dbReference>
<evidence type="ECO:0000256" key="1">
    <source>
        <dbReference type="SAM" id="MobiDB-lite"/>
    </source>
</evidence>
<comment type="caution">
    <text evidence="2">The sequence shown here is derived from an EMBL/GenBank/DDBJ whole genome shotgun (WGS) entry which is preliminary data.</text>
</comment>
<feature type="compositionally biased region" description="Polar residues" evidence="1">
    <location>
        <begin position="414"/>
        <end position="429"/>
    </location>
</feature>
<feature type="region of interest" description="Disordered" evidence="1">
    <location>
        <begin position="220"/>
        <end position="261"/>
    </location>
</feature>
<feature type="region of interest" description="Disordered" evidence="1">
    <location>
        <begin position="275"/>
        <end position="310"/>
    </location>
</feature>
<gene>
    <name evidence="2" type="ORF">LTR24_005816</name>
</gene>
<feature type="compositionally biased region" description="Polar residues" evidence="1">
    <location>
        <begin position="165"/>
        <end position="174"/>
    </location>
</feature>
<evidence type="ECO:0000313" key="3">
    <source>
        <dbReference type="Proteomes" id="UP001345013"/>
    </source>
</evidence>
<evidence type="ECO:0000313" key="2">
    <source>
        <dbReference type="EMBL" id="KAK5091817.1"/>
    </source>
</evidence>
<organism evidence="2 3">
    <name type="scientific">Lithohypha guttulata</name>
    <dbReference type="NCBI Taxonomy" id="1690604"/>
    <lineage>
        <taxon>Eukaryota</taxon>
        <taxon>Fungi</taxon>
        <taxon>Dikarya</taxon>
        <taxon>Ascomycota</taxon>
        <taxon>Pezizomycotina</taxon>
        <taxon>Eurotiomycetes</taxon>
        <taxon>Chaetothyriomycetidae</taxon>
        <taxon>Chaetothyriales</taxon>
        <taxon>Trichomeriaceae</taxon>
        <taxon>Lithohypha</taxon>
    </lineage>
</organism>
<reference evidence="2 3" key="1">
    <citation type="submission" date="2023-08" db="EMBL/GenBank/DDBJ databases">
        <title>Black Yeasts Isolated from many extreme environments.</title>
        <authorList>
            <person name="Coleine C."/>
            <person name="Stajich J.E."/>
            <person name="Selbmann L."/>
        </authorList>
    </citation>
    <scope>NUCLEOTIDE SEQUENCE [LARGE SCALE GENOMIC DNA]</scope>
    <source>
        <strain evidence="2 3">CCFEE 5885</strain>
    </source>
</reference>
<protein>
    <recommendedName>
        <fullName evidence="4">Protein kinase domain-containing protein</fullName>
    </recommendedName>
</protein>
<feature type="region of interest" description="Disordered" evidence="1">
    <location>
        <begin position="448"/>
        <end position="469"/>
    </location>
</feature>
<evidence type="ECO:0008006" key="4">
    <source>
        <dbReference type="Google" id="ProtNLM"/>
    </source>
</evidence>
<name>A0ABR0K8B4_9EURO</name>
<feature type="compositionally biased region" description="Basic and acidic residues" evidence="1">
    <location>
        <begin position="244"/>
        <end position="254"/>
    </location>
</feature>